<keyword evidence="3" id="KW-0539">Nucleus</keyword>
<dbReference type="AlphaFoldDB" id="A2DF38"/>
<dbReference type="RefSeq" id="XP_001582016.1">
    <property type="nucleotide sequence ID" value="XM_001581966.1"/>
</dbReference>
<dbReference type="SMART" id="SM00398">
    <property type="entry name" value="HMG"/>
    <property type="match status" value="1"/>
</dbReference>
<dbReference type="SMR" id="A2DF38"/>
<keyword evidence="2" id="KW-0804">Transcription</keyword>
<evidence type="ECO:0000313" key="5">
    <source>
        <dbReference type="EMBL" id="EAY21030.1"/>
    </source>
</evidence>
<dbReference type="SUPFAM" id="SSF47095">
    <property type="entry name" value="HMG-box"/>
    <property type="match status" value="1"/>
</dbReference>
<dbReference type="KEGG" id="tva:5466578"/>
<dbReference type="GO" id="GO:0045944">
    <property type="term" value="P:positive regulation of transcription by RNA polymerase II"/>
    <property type="evidence" value="ECO:0000318"/>
    <property type="project" value="GO_Central"/>
</dbReference>
<dbReference type="OrthoDB" id="6247875at2759"/>
<feature type="domain" description="HMG box" evidence="4">
    <location>
        <begin position="24"/>
        <end position="92"/>
    </location>
</feature>
<protein>
    <submittedName>
        <fullName evidence="5">HMG box family protein</fullName>
    </submittedName>
</protein>
<dbReference type="PROSITE" id="PS50118">
    <property type="entry name" value="HMG_BOX_2"/>
    <property type="match status" value="1"/>
</dbReference>
<evidence type="ECO:0000313" key="6">
    <source>
        <dbReference type="Proteomes" id="UP000001542"/>
    </source>
</evidence>
<dbReference type="GO" id="GO:0000978">
    <property type="term" value="F:RNA polymerase II cis-regulatory region sequence-specific DNA binding"/>
    <property type="evidence" value="ECO:0000318"/>
    <property type="project" value="GO_Central"/>
</dbReference>
<dbReference type="Proteomes" id="UP000001542">
    <property type="component" value="Unassembled WGS sequence"/>
</dbReference>
<dbReference type="InterPro" id="IPR050140">
    <property type="entry name" value="SRY-related_HMG-box_TF-like"/>
</dbReference>
<feature type="DNA-binding region" description="HMG box" evidence="3">
    <location>
        <begin position="24"/>
        <end position="92"/>
    </location>
</feature>
<name>A2DF38_TRIV3</name>
<dbReference type="PANTHER" id="PTHR10270:SF161">
    <property type="entry name" value="SEX-DETERMINING REGION Y PROTEIN"/>
    <property type="match status" value="1"/>
</dbReference>
<dbReference type="STRING" id="5722.A2DF38"/>
<evidence type="ECO:0000256" key="3">
    <source>
        <dbReference type="PROSITE-ProRule" id="PRU00267"/>
    </source>
</evidence>
<evidence type="ECO:0000259" key="4">
    <source>
        <dbReference type="PROSITE" id="PS50118"/>
    </source>
</evidence>
<dbReference type="Pfam" id="PF00505">
    <property type="entry name" value="HMG_box"/>
    <property type="match status" value="1"/>
</dbReference>
<dbReference type="GO" id="GO:0005634">
    <property type="term" value="C:nucleus"/>
    <property type="evidence" value="ECO:0000318"/>
    <property type="project" value="GO_Central"/>
</dbReference>
<dbReference type="GO" id="GO:0001228">
    <property type="term" value="F:DNA-binding transcription activator activity, RNA polymerase II-specific"/>
    <property type="evidence" value="ECO:0000318"/>
    <property type="project" value="GO_Central"/>
</dbReference>
<dbReference type="GO" id="GO:0030154">
    <property type="term" value="P:cell differentiation"/>
    <property type="evidence" value="ECO:0000318"/>
    <property type="project" value="GO_Central"/>
</dbReference>
<organism evidence="5 6">
    <name type="scientific">Trichomonas vaginalis (strain ATCC PRA-98 / G3)</name>
    <dbReference type="NCBI Taxonomy" id="412133"/>
    <lineage>
        <taxon>Eukaryota</taxon>
        <taxon>Metamonada</taxon>
        <taxon>Parabasalia</taxon>
        <taxon>Trichomonadida</taxon>
        <taxon>Trichomonadidae</taxon>
        <taxon>Trichomonas</taxon>
    </lineage>
</organism>
<dbReference type="InterPro" id="IPR009071">
    <property type="entry name" value="HMG_box_dom"/>
</dbReference>
<dbReference type="InterPro" id="IPR036910">
    <property type="entry name" value="HMG_box_dom_sf"/>
</dbReference>
<keyword evidence="1 3" id="KW-0238">DNA-binding</keyword>
<keyword evidence="6" id="KW-1185">Reference proteome</keyword>
<dbReference type="VEuPathDB" id="TrichDB:TVAGG3_0531860"/>
<proteinExistence type="predicted"/>
<gene>
    <name evidence="5" type="ORF">TVAG_172880</name>
</gene>
<evidence type="ECO:0000256" key="1">
    <source>
        <dbReference type="ARBA" id="ARBA00023125"/>
    </source>
</evidence>
<accession>A2DF38</accession>
<dbReference type="EMBL" id="DS113193">
    <property type="protein sequence ID" value="EAY21030.1"/>
    <property type="molecule type" value="Genomic_DNA"/>
</dbReference>
<evidence type="ECO:0000256" key="2">
    <source>
        <dbReference type="ARBA" id="ARBA00023163"/>
    </source>
</evidence>
<dbReference type="VEuPathDB" id="TrichDB:TVAG_172880"/>
<reference evidence="5" key="1">
    <citation type="submission" date="2006-10" db="EMBL/GenBank/DDBJ databases">
        <authorList>
            <person name="Amadeo P."/>
            <person name="Zhao Q."/>
            <person name="Wortman J."/>
            <person name="Fraser-Liggett C."/>
            <person name="Carlton J."/>
        </authorList>
    </citation>
    <scope>NUCLEOTIDE SEQUENCE</scope>
    <source>
        <strain evidence="5">G3</strain>
    </source>
</reference>
<dbReference type="InParanoid" id="A2DF38"/>
<reference evidence="5" key="2">
    <citation type="journal article" date="2007" name="Science">
        <title>Draft genome sequence of the sexually transmitted pathogen Trichomonas vaginalis.</title>
        <authorList>
            <person name="Carlton J.M."/>
            <person name="Hirt R.P."/>
            <person name="Silva J.C."/>
            <person name="Delcher A.L."/>
            <person name="Schatz M."/>
            <person name="Zhao Q."/>
            <person name="Wortman J.R."/>
            <person name="Bidwell S.L."/>
            <person name="Alsmark U.C.M."/>
            <person name="Besteiro S."/>
            <person name="Sicheritz-Ponten T."/>
            <person name="Noel C.J."/>
            <person name="Dacks J.B."/>
            <person name="Foster P.G."/>
            <person name="Simillion C."/>
            <person name="Van de Peer Y."/>
            <person name="Miranda-Saavedra D."/>
            <person name="Barton G.J."/>
            <person name="Westrop G.D."/>
            <person name="Mueller S."/>
            <person name="Dessi D."/>
            <person name="Fiori P.L."/>
            <person name="Ren Q."/>
            <person name="Paulsen I."/>
            <person name="Zhang H."/>
            <person name="Bastida-Corcuera F.D."/>
            <person name="Simoes-Barbosa A."/>
            <person name="Brown M.T."/>
            <person name="Hayes R.D."/>
            <person name="Mukherjee M."/>
            <person name="Okumura C.Y."/>
            <person name="Schneider R."/>
            <person name="Smith A.J."/>
            <person name="Vanacova S."/>
            <person name="Villalvazo M."/>
            <person name="Haas B.J."/>
            <person name="Pertea M."/>
            <person name="Feldblyum T.V."/>
            <person name="Utterback T.R."/>
            <person name="Shu C.L."/>
            <person name="Osoegawa K."/>
            <person name="de Jong P.J."/>
            <person name="Hrdy I."/>
            <person name="Horvathova L."/>
            <person name="Zubacova Z."/>
            <person name="Dolezal P."/>
            <person name="Malik S.B."/>
            <person name="Logsdon J.M. Jr."/>
            <person name="Henze K."/>
            <person name="Gupta A."/>
            <person name="Wang C.C."/>
            <person name="Dunne R.L."/>
            <person name="Upcroft J.A."/>
            <person name="Upcroft P."/>
            <person name="White O."/>
            <person name="Salzberg S.L."/>
            <person name="Tang P."/>
            <person name="Chiu C.-H."/>
            <person name="Lee Y.-S."/>
            <person name="Embley T.M."/>
            <person name="Coombs G.H."/>
            <person name="Mottram J.C."/>
            <person name="Tachezy J."/>
            <person name="Fraser-Liggett C.M."/>
            <person name="Johnson P.J."/>
        </authorList>
    </citation>
    <scope>NUCLEOTIDE SEQUENCE [LARGE SCALE GENOMIC DNA]</scope>
    <source>
        <strain evidence="5">G3</strain>
    </source>
</reference>
<dbReference type="Gene3D" id="1.10.30.10">
    <property type="entry name" value="High mobility group box domain"/>
    <property type="match status" value="1"/>
</dbReference>
<dbReference type="PANTHER" id="PTHR10270">
    <property type="entry name" value="SOX TRANSCRIPTION FACTOR"/>
    <property type="match status" value="1"/>
</dbReference>
<sequence>MYENQMSYDQINLADASGQSTEALKVPPNAFSLFFKEQHDQLTIDNPILSENDICRQIGRVWLLSSDEFKQKYRAEARKLRLKFKADNPTYSDKLLKKKKPRPESANEPHPITVKVIINHDQVSTEILGTSVPADN</sequence>